<evidence type="ECO:0000313" key="5">
    <source>
        <dbReference type="EMBL" id="RUT79725.1"/>
    </source>
</evidence>
<dbReference type="InterPro" id="IPR013783">
    <property type="entry name" value="Ig-like_fold"/>
</dbReference>
<dbReference type="OrthoDB" id="9805159at2"/>
<keyword evidence="2" id="KW-0326">Glycosidase</keyword>
<feature type="domain" description="Glycosyl hydrolase family 13 catalytic" evidence="4">
    <location>
        <begin position="134"/>
        <end position="531"/>
    </location>
</feature>
<keyword evidence="6" id="KW-1185">Reference proteome</keyword>
<dbReference type="GO" id="GO:0016798">
    <property type="term" value="F:hydrolase activity, acting on glycosyl bonds"/>
    <property type="evidence" value="ECO:0007669"/>
    <property type="project" value="UniProtKB-KW"/>
</dbReference>
<dbReference type="PANTHER" id="PTHR10357:SF210">
    <property type="entry name" value="MALTODEXTRIN GLUCOSIDASE"/>
    <property type="match status" value="1"/>
</dbReference>
<organism evidence="5 6">
    <name type="scientific">Ancylomarina longa</name>
    <dbReference type="NCBI Taxonomy" id="2487017"/>
    <lineage>
        <taxon>Bacteria</taxon>
        <taxon>Pseudomonadati</taxon>
        <taxon>Bacteroidota</taxon>
        <taxon>Bacteroidia</taxon>
        <taxon>Marinilabiliales</taxon>
        <taxon>Marinifilaceae</taxon>
        <taxon>Ancylomarina</taxon>
    </lineage>
</organism>
<dbReference type="InterPro" id="IPR013780">
    <property type="entry name" value="Glyco_hydro_b"/>
</dbReference>
<accession>A0A434AZ27</accession>
<gene>
    <name evidence="5" type="ORF">DLK05_02930</name>
</gene>
<dbReference type="SUPFAM" id="SSF51011">
    <property type="entry name" value="Glycosyl hydrolase domain"/>
    <property type="match status" value="1"/>
</dbReference>
<evidence type="ECO:0000256" key="2">
    <source>
        <dbReference type="ARBA" id="ARBA00023295"/>
    </source>
</evidence>
<dbReference type="EMBL" id="RJJX01000002">
    <property type="protein sequence ID" value="RUT79725.1"/>
    <property type="molecule type" value="Genomic_DNA"/>
</dbReference>
<name>A0A434AZ27_9BACT</name>
<keyword evidence="1" id="KW-0378">Hydrolase</keyword>
<dbReference type="InterPro" id="IPR015171">
    <property type="entry name" value="Cyc-maltodext_N"/>
</dbReference>
<keyword evidence="5" id="KW-0456">Lyase</keyword>
<proteinExistence type="predicted"/>
<evidence type="ECO:0000259" key="4">
    <source>
        <dbReference type="SMART" id="SM00642"/>
    </source>
</evidence>
<dbReference type="GO" id="GO:0016829">
    <property type="term" value="F:lyase activity"/>
    <property type="evidence" value="ECO:0007669"/>
    <property type="project" value="UniProtKB-KW"/>
</dbReference>
<dbReference type="GO" id="GO:0005975">
    <property type="term" value="P:carbohydrate metabolic process"/>
    <property type="evidence" value="ECO:0007669"/>
    <property type="project" value="InterPro"/>
</dbReference>
<dbReference type="SMART" id="SM00642">
    <property type="entry name" value="Aamy"/>
    <property type="match status" value="1"/>
</dbReference>
<dbReference type="AlphaFoldDB" id="A0A434AZ27"/>
<comment type="caution">
    <text evidence="5">The sequence shown here is derived from an EMBL/GenBank/DDBJ whole genome shotgun (WGS) entry which is preliminary data.</text>
</comment>
<dbReference type="PANTHER" id="PTHR10357">
    <property type="entry name" value="ALPHA-AMYLASE FAMILY MEMBER"/>
    <property type="match status" value="1"/>
</dbReference>
<dbReference type="Gene3D" id="2.60.40.1180">
    <property type="entry name" value="Golgi alpha-mannosidase II"/>
    <property type="match status" value="1"/>
</dbReference>
<evidence type="ECO:0000256" key="1">
    <source>
        <dbReference type="ARBA" id="ARBA00022801"/>
    </source>
</evidence>
<dbReference type="Pfam" id="PF00128">
    <property type="entry name" value="Alpha-amylase"/>
    <property type="match status" value="1"/>
</dbReference>
<dbReference type="SUPFAM" id="SSF51445">
    <property type="entry name" value="(Trans)glycosidases"/>
    <property type="match status" value="1"/>
</dbReference>
<protein>
    <submittedName>
        <fullName evidence="5">Alpha-amlyase</fullName>
    </submittedName>
</protein>
<feature type="signal peptide" evidence="3">
    <location>
        <begin position="1"/>
        <end position="23"/>
    </location>
</feature>
<dbReference type="Pfam" id="PF09087">
    <property type="entry name" value="Cyc-maltodext_N"/>
    <property type="match status" value="1"/>
</dbReference>
<evidence type="ECO:0000313" key="6">
    <source>
        <dbReference type="Proteomes" id="UP000282985"/>
    </source>
</evidence>
<keyword evidence="3" id="KW-0732">Signal</keyword>
<sequence length="620" mass="71551">MNLLKLSLIPCLLLSLISSTAFSAASKIDHLEPMFWWVGMNNPNLQLMVHGEHIGNLKVEISYPGVQLMGVTKVDNDNYLFLNLQVSSTAKAGKFNIVFRDASGKEIHYPYELKQRRKESAERKGFDNSDVIYLIMPDRFANGDLDNNSVENLSEKVDRNNPDGRHGGDIQGIIKHLDYLEDLGITALWNTPLLEDNEPQGSYHSYAISDYYKIDARFGTNEDYRRLSQACQKHGIKLIMDMVFNHCGMAHWWMKDLPSKDWVHLHDKFTPSNHRKSTIQDPYASKIDRDQFLDGWFVGCMPDLNQQNELLMTYLIQNSIWWVEYADLGGIRMDTYPYNDPQGMSEWGQALLREYPHFNFVGETWYKSAADIAYWQKDALNADGYNSYMPCVMDFQLFFEMQKAFNESTGWEKGMVRLYESLAADYLYHDTGNLLTFAENHDTDRIMWVLDGDIQKFKLLMTFLLTTRGTPQLYSGIEILMEGKKSDGDGKMRIDFPGGWKQDQRNAFTKQGRTAREADAFQFLRNLLNWRKNNAVIHSGNLRHYVPENNVYVYFRSNAEKSVMVVLNSNAEAQKINLSRFSESMKTYISGKDILSGKLFDFSQDTMEVEANTSLVIELQ</sequence>
<reference evidence="5 6" key="1">
    <citation type="submission" date="2018-11" db="EMBL/GenBank/DDBJ databases">
        <title>Parancylomarina longa gen. nov., sp. nov., isolated from sediments of southern Okinawa.</title>
        <authorList>
            <person name="Fu T."/>
        </authorList>
    </citation>
    <scope>NUCLEOTIDE SEQUENCE [LARGE SCALE GENOMIC DNA]</scope>
    <source>
        <strain evidence="5 6">T3-2 S1-C</strain>
    </source>
</reference>
<dbReference type="Proteomes" id="UP000282985">
    <property type="component" value="Unassembled WGS sequence"/>
</dbReference>
<dbReference type="SUPFAM" id="SSF81296">
    <property type="entry name" value="E set domains"/>
    <property type="match status" value="1"/>
</dbReference>
<dbReference type="InterPro" id="IPR014756">
    <property type="entry name" value="Ig_E-set"/>
</dbReference>
<dbReference type="Gene3D" id="2.60.40.10">
    <property type="entry name" value="Immunoglobulins"/>
    <property type="match status" value="1"/>
</dbReference>
<dbReference type="InterPro" id="IPR006047">
    <property type="entry name" value="GH13_cat_dom"/>
</dbReference>
<dbReference type="RefSeq" id="WP_127342547.1">
    <property type="nucleotide sequence ID" value="NZ_RJJX01000002.1"/>
</dbReference>
<evidence type="ECO:0000256" key="3">
    <source>
        <dbReference type="SAM" id="SignalP"/>
    </source>
</evidence>
<dbReference type="Gene3D" id="3.20.20.80">
    <property type="entry name" value="Glycosidases"/>
    <property type="match status" value="1"/>
</dbReference>
<dbReference type="InterPro" id="IPR017853">
    <property type="entry name" value="GH"/>
</dbReference>
<dbReference type="CDD" id="cd11340">
    <property type="entry name" value="AmyAc_bac_CMD_like_3"/>
    <property type="match status" value="1"/>
</dbReference>
<feature type="chain" id="PRO_5019194277" evidence="3">
    <location>
        <begin position="24"/>
        <end position="620"/>
    </location>
</feature>